<dbReference type="InterPro" id="IPR036397">
    <property type="entry name" value="RNaseH_sf"/>
</dbReference>
<comment type="cofactor">
    <cofactor evidence="10">
        <name>Mg(2+)</name>
        <dbReference type="ChEBI" id="CHEBI:18420"/>
    </cofactor>
    <text evidence="10">Binds 1 Mg(2+) ion per subunit. May bind a second metal ion at a regulatory site, or after substrate binding.</text>
</comment>
<evidence type="ECO:0000313" key="13">
    <source>
        <dbReference type="Proteomes" id="UP000006860"/>
    </source>
</evidence>
<dbReference type="PROSITE" id="PS50879">
    <property type="entry name" value="RNASE_H_1"/>
    <property type="match status" value="1"/>
</dbReference>
<reference evidence="13" key="1">
    <citation type="submission" date="2011-02" db="EMBL/GenBank/DDBJ databases">
        <title>The complete genome of Planctomyces brasiliensis DSM 5305.</title>
        <authorList>
            <person name="Lucas S."/>
            <person name="Copeland A."/>
            <person name="Lapidus A."/>
            <person name="Bruce D."/>
            <person name="Goodwin L."/>
            <person name="Pitluck S."/>
            <person name="Kyrpides N."/>
            <person name="Mavromatis K."/>
            <person name="Pagani I."/>
            <person name="Ivanova N."/>
            <person name="Ovchinnikova G."/>
            <person name="Lu M."/>
            <person name="Detter J.C."/>
            <person name="Han C."/>
            <person name="Land M."/>
            <person name="Hauser L."/>
            <person name="Markowitz V."/>
            <person name="Cheng J.-F."/>
            <person name="Hugenholtz P."/>
            <person name="Woyke T."/>
            <person name="Wu D."/>
            <person name="Tindall B."/>
            <person name="Pomrenke H.G."/>
            <person name="Brambilla E."/>
            <person name="Klenk H.-P."/>
            <person name="Eisen J.A."/>
        </authorList>
    </citation>
    <scope>NUCLEOTIDE SEQUENCE [LARGE SCALE GENOMIC DNA]</scope>
    <source>
        <strain evidence="13">ATCC 49424 / DSM 5305 / JCM 21570 / NBRC 103401 / IFAM 1448</strain>
    </source>
</reference>
<keyword evidence="6 10" id="KW-0479">Metal-binding</keyword>
<gene>
    <name evidence="10" type="primary">rnhA</name>
    <name evidence="12" type="ordered locus">Plabr_2049</name>
</gene>
<dbReference type="InterPro" id="IPR002156">
    <property type="entry name" value="RNaseH_domain"/>
</dbReference>
<sequence length="155" mass="17553">MPTTSFVPEVQLFTDGACRGNPGPGGWAFVLRHCATKQEREESGGAPVTTNNQMELQAVIEGLRALKRPVRVEVITDSQYVSKGCQEWLAGWKRNGWKRKEKGRLKPIKNEEHWRALDEQLARHDVSFTWIRGHTGHAENERCDELAVAAAETFR</sequence>
<feature type="binding site" evidence="10">
    <location>
        <position position="144"/>
    </location>
    <ligand>
        <name>Mg(2+)</name>
        <dbReference type="ChEBI" id="CHEBI:18420"/>
        <label>2</label>
    </ligand>
</feature>
<feature type="binding site" evidence="10">
    <location>
        <position position="77"/>
    </location>
    <ligand>
        <name>Mg(2+)</name>
        <dbReference type="ChEBI" id="CHEBI:18420"/>
        <label>1</label>
    </ligand>
</feature>
<evidence type="ECO:0000256" key="7">
    <source>
        <dbReference type="ARBA" id="ARBA00022759"/>
    </source>
</evidence>
<dbReference type="EC" id="3.1.26.4" evidence="4 10"/>
<dbReference type="HOGENOM" id="CLU_030894_6_0_0"/>
<dbReference type="GO" id="GO:0043137">
    <property type="term" value="P:DNA replication, removal of RNA primer"/>
    <property type="evidence" value="ECO:0007669"/>
    <property type="project" value="TreeGrafter"/>
</dbReference>
<comment type="similarity">
    <text evidence="2 10">Belongs to the RNase H family.</text>
</comment>
<dbReference type="Proteomes" id="UP000006860">
    <property type="component" value="Chromosome"/>
</dbReference>
<dbReference type="GO" id="GO:0000287">
    <property type="term" value="F:magnesium ion binding"/>
    <property type="evidence" value="ECO:0007669"/>
    <property type="project" value="UniProtKB-UniRule"/>
</dbReference>
<dbReference type="CDD" id="cd09278">
    <property type="entry name" value="RNase_HI_prokaryote_like"/>
    <property type="match status" value="1"/>
</dbReference>
<evidence type="ECO:0000256" key="9">
    <source>
        <dbReference type="ARBA" id="ARBA00022842"/>
    </source>
</evidence>
<evidence type="ECO:0000256" key="2">
    <source>
        <dbReference type="ARBA" id="ARBA00005300"/>
    </source>
</evidence>
<keyword evidence="13" id="KW-1185">Reference proteome</keyword>
<evidence type="ECO:0000313" key="12">
    <source>
        <dbReference type="EMBL" id="ADY59653.1"/>
    </source>
</evidence>
<name>F0SIM5_RUBBR</name>
<dbReference type="STRING" id="756272.Plabr_2049"/>
<dbReference type="Gene3D" id="3.30.420.10">
    <property type="entry name" value="Ribonuclease H-like superfamily/Ribonuclease H"/>
    <property type="match status" value="1"/>
</dbReference>
<keyword evidence="5 10" id="KW-0540">Nuclease</keyword>
<dbReference type="Pfam" id="PF00075">
    <property type="entry name" value="RNase_H"/>
    <property type="match status" value="1"/>
</dbReference>
<comment type="function">
    <text evidence="10">Endonuclease that specifically degrades the RNA of RNA-DNA hybrids.</text>
</comment>
<dbReference type="HAMAP" id="MF_00042">
    <property type="entry name" value="RNase_H"/>
    <property type="match status" value="1"/>
</dbReference>
<evidence type="ECO:0000256" key="4">
    <source>
        <dbReference type="ARBA" id="ARBA00012180"/>
    </source>
</evidence>
<dbReference type="EMBL" id="CP002546">
    <property type="protein sequence ID" value="ADY59653.1"/>
    <property type="molecule type" value="Genomic_DNA"/>
</dbReference>
<proteinExistence type="inferred from homology"/>
<evidence type="ECO:0000256" key="5">
    <source>
        <dbReference type="ARBA" id="ARBA00022722"/>
    </source>
</evidence>
<evidence type="ECO:0000256" key="1">
    <source>
        <dbReference type="ARBA" id="ARBA00000077"/>
    </source>
</evidence>
<dbReference type="InterPro" id="IPR022892">
    <property type="entry name" value="RNaseHI"/>
</dbReference>
<keyword evidence="9 10" id="KW-0460">Magnesium</keyword>
<dbReference type="OrthoDB" id="7845843at2"/>
<keyword evidence="7 10" id="KW-0255">Endonuclease</keyword>
<comment type="subcellular location">
    <subcellularLocation>
        <location evidence="10">Cytoplasm</location>
    </subcellularLocation>
</comment>
<dbReference type="GO" id="GO:0004523">
    <property type="term" value="F:RNA-DNA hybrid ribonuclease activity"/>
    <property type="evidence" value="ECO:0007669"/>
    <property type="project" value="UniProtKB-UniRule"/>
</dbReference>
<dbReference type="NCBIfam" id="NF001236">
    <property type="entry name" value="PRK00203.1"/>
    <property type="match status" value="1"/>
</dbReference>
<dbReference type="PANTHER" id="PTHR10642">
    <property type="entry name" value="RIBONUCLEASE H1"/>
    <property type="match status" value="1"/>
</dbReference>
<dbReference type="GO" id="GO:0003676">
    <property type="term" value="F:nucleic acid binding"/>
    <property type="evidence" value="ECO:0007669"/>
    <property type="project" value="InterPro"/>
</dbReference>
<dbReference type="RefSeq" id="WP_013628378.1">
    <property type="nucleotide sequence ID" value="NC_015174.1"/>
</dbReference>
<evidence type="ECO:0000256" key="3">
    <source>
        <dbReference type="ARBA" id="ARBA00011245"/>
    </source>
</evidence>
<keyword evidence="8 10" id="KW-0378">Hydrolase</keyword>
<comment type="subunit">
    <text evidence="3 10">Monomer.</text>
</comment>
<protein>
    <recommendedName>
        <fullName evidence="4 10">Ribonuclease H</fullName>
        <shortName evidence="10">RNase H</shortName>
        <ecNumber evidence="4 10">3.1.26.4</ecNumber>
    </recommendedName>
</protein>
<feature type="domain" description="RNase H type-1" evidence="11">
    <location>
        <begin position="6"/>
        <end position="152"/>
    </location>
</feature>
<evidence type="ECO:0000256" key="8">
    <source>
        <dbReference type="ARBA" id="ARBA00022801"/>
    </source>
</evidence>
<feature type="binding site" evidence="10">
    <location>
        <position position="15"/>
    </location>
    <ligand>
        <name>Mg(2+)</name>
        <dbReference type="ChEBI" id="CHEBI:18420"/>
        <label>1</label>
    </ligand>
</feature>
<evidence type="ECO:0000256" key="10">
    <source>
        <dbReference type="HAMAP-Rule" id="MF_00042"/>
    </source>
</evidence>
<evidence type="ECO:0000259" key="11">
    <source>
        <dbReference type="PROSITE" id="PS50879"/>
    </source>
</evidence>
<dbReference type="InterPro" id="IPR050092">
    <property type="entry name" value="RNase_H"/>
</dbReference>
<keyword evidence="10" id="KW-0963">Cytoplasm</keyword>
<dbReference type="AlphaFoldDB" id="F0SIM5"/>
<organism evidence="12 13">
    <name type="scientific">Rubinisphaera brasiliensis (strain ATCC 49424 / DSM 5305 / JCM 21570 / IAM 15109 / NBRC 103401 / IFAM 1448)</name>
    <name type="common">Planctomyces brasiliensis</name>
    <dbReference type="NCBI Taxonomy" id="756272"/>
    <lineage>
        <taxon>Bacteria</taxon>
        <taxon>Pseudomonadati</taxon>
        <taxon>Planctomycetota</taxon>
        <taxon>Planctomycetia</taxon>
        <taxon>Planctomycetales</taxon>
        <taxon>Planctomycetaceae</taxon>
        <taxon>Rubinisphaera</taxon>
    </lineage>
</organism>
<dbReference type="InterPro" id="IPR012337">
    <property type="entry name" value="RNaseH-like_sf"/>
</dbReference>
<feature type="binding site" evidence="10">
    <location>
        <position position="55"/>
    </location>
    <ligand>
        <name>Mg(2+)</name>
        <dbReference type="ChEBI" id="CHEBI:18420"/>
        <label>1</label>
    </ligand>
</feature>
<dbReference type="GO" id="GO:0005737">
    <property type="term" value="C:cytoplasm"/>
    <property type="evidence" value="ECO:0007669"/>
    <property type="project" value="UniProtKB-SubCell"/>
</dbReference>
<feature type="binding site" evidence="10">
    <location>
        <position position="15"/>
    </location>
    <ligand>
        <name>Mg(2+)</name>
        <dbReference type="ChEBI" id="CHEBI:18420"/>
        <label>2</label>
    </ligand>
</feature>
<evidence type="ECO:0000256" key="6">
    <source>
        <dbReference type="ARBA" id="ARBA00022723"/>
    </source>
</evidence>
<accession>F0SIM5</accession>
<dbReference type="KEGG" id="pbs:Plabr_2049"/>
<dbReference type="eggNOG" id="COG0328">
    <property type="taxonomic scope" value="Bacteria"/>
</dbReference>
<comment type="catalytic activity">
    <reaction evidence="1 10">
        <text>Endonucleolytic cleavage to 5'-phosphomonoester.</text>
        <dbReference type="EC" id="3.1.26.4"/>
    </reaction>
</comment>
<dbReference type="PANTHER" id="PTHR10642:SF26">
    <property type="entry name" value="RIBONUCLEASE H1"/>
    <property type="match status" value="1"/>
</dbReference>
<dbReference type="SUPFAM" id="SSF53098">
    <property type="entry name" value="Ribonuclease H-like"/>
    <property type="match status" value="1"/>
</dbReference>